<reference evidence="2" key="1">
    <citation type="journal article" date="2016" name="Genome Biol. Evol.">
        <title>Comparative 'omics' of the Fusarium fujikuroi species complex highlights differences in genetic potential and metabolite synthesis.</title>
        <authorList>
            <person name="Niehaus E.-M."/>
            <person name="Muensterkoetter M."/>
            <person name="Proctor R.H."/>
            <person name="Brown D.W."/>
            <person name="Sharon A."/>
            <person name="Idan Y."/>
            <person name="Oren-Young L."/>
            <person name="Sieber C.M."/>
            <person name="Novak O."/>
            <person name="Pencik A."/>
            <person name="Tarkowska D."/>
            <person name="Hromadova K."/>
            <person name="Freeman S."/>
            <person name="Maymon M."/>
            <person name="Elazar M."/>
            <person name="Youssef S.A."/>
            <person name="El-Shabrawy E.S.M."/>
            <person name="Shalaby A.B.A."/>
            <person name="Houterman P."/>
            <person name="Brock N.L."/>
            <person name="Burkhardt I."/>
            <person name="Tsavkelova E.A."/>
            <person name="Dickschat J.S."/>
            <person name="Galuszka P."/>
            <person name="Gueldener U."/>
            <person name="Tudzynski B."/>
        </authorList>
    </citation>
    <scope>NUCLEOTIDE SEQUENCE [LARGE SCALE GENOMIC DNA]</scope>
    <source>
        <strain evidence="2">MRC7560</strain>
    </source>
</reference>
<dbReference type="EMBL" id="FCQH01000013">
    <property type="protein sequence ID" value="CVL02509.1"/>
    <property type="molecule type" value="Genomic_DNA"/>
</dbReference>
<evidence type="ECO:0000313" key="2">
    <source>
        <dbReference type="Proteomes" id="UP000184255"/>
    </source>
</evidence>
<organism evidence="1 2">
    <name type="scientific">Fusarium mangiferae</name>
    <name type="common">Mango malformation disease fungus</name>
    <dbReference type="NCBI Taxonomy" id="192010"/>
    <lineage>
        <taxon>Eukaryota</taxon>
        <taxon>Fungi</taxon>
        <taxon>Dikarya</taxon>
        <taxon>Ascomycota</taxon>
        <taxon>Pezizomycotina</taxon>
        <taxon>Sordariomycetes</taxon>
        <taxon>Hypocreomycetidae</taxon>
        <taxon>Hypocreales</taxon>
        <taxon>Nectriaceae</taxon>
        <taxon>Fusarium</taxon>
        <taxon>Fusarium fujikuroi species complex</taxon>
    </lineage>
</organism>
<dbReference type="VEuPathDB" id="FungiDB:FMAN_00029"/>
<name>A0A1L7TWU8_FUSMA</name>
<dbReference type="Proteomes" id="UP000184255">
    <property type="component" value="Unassembled WGS sequence"/>
</dbReference>
<keyword evidence="2" id="KW-1185">Reference proteome</keyword>
<dbReference type="AlphaFoldDB" id="A0A1L7TWU8"/>
<gene>
    <name evidence="1" type="ORF">FMAN_00029</name>
</gene>
<protein>
    <submittedName>
        <fullName evidence="1">Uncharacterized protein</fullName>
    </submittedName>
</protein>
<accession>A0A1L7TWU8</accession>
<sequence>MSVIYNATNSSDSNAALQETRNHPQVLQAVLEDDQLRAIYSTLLSKFTAPETPNIETSALINTNQCLTEMQFDQAISVLKPEFPWDPMEAFKFHHSLRRLKNSTSAVKFSDRFWVSPKLKVWSSARGSRLIVVKGKQCAQKLIRHFSTLVIDQLMTYNVPVLWALPMPNEEGTRISCREISGNYLLKLLALQAINISSEKRTEKSISLLHHRFRTATSENSWFDILGSILMGIGPLVYIVVDTGLLDGNPDHLRGFPWLQSFQNLLHKLSSKFPGPEVKILLLHCRSDEMLEPSGELPPDIVVSAGGSFIPVRGRKTMRRNTSYPVNSSLISTCLYPSDSA</sequence>
<dbReference type="RefSeq" id="XP_041687571.1">
    <property type="nucleotide sequence ID" value="XM_041821830.1"/>
</dbReference>
<evidence type="ECO:0000313" key="1">
    <source>
        <dbReference type="EMBL" id="CVL02509.1"/>
    </source>
</evidence>
<proteinExistence type="predicted"/>
<comment type="caution">
    <text evidence="1">The sequence shown here is derived from an EMBL/GenBank/DDBJ whole genome shotgun (WGS) entry which is preliminary data.</text>
</comment>
<dbReference type="GeneID" id="65079302"/>